<dbReference type="Pfam" id="PF02518">
    <property type="entry name" value="HATPase_c"/>
    <property type="match status" value="1"/>
</dbReference>
<dbReference type="InterPro" id="IPR036890">
    <property type="entry name" value="HATPase_C_sf"/>
</dbReference>
<keyword evidence="4" id="KW-0808">Transferase</keyword>
<dbReference type="PANTHER" id="PTHR24421:SF10">
    <property type="entry name" value="NITRATE_NITRITE SENSOR PROTEIN NARQ"/>
    <property type="match status" value="1"/>
</dbReference>
<comment type="caution">
    <text evidence="12">The sequence shown here is derived from an EMBL/GenBank/DDBJ whole genome shotgun (WGS) entry which is preliminary data.</text>
</comment>
<feature type="transmembrane region" description="Helical" evidence="10">
    <location>
        <begin position="48"/>
        <end position="69"/>
    </location>
</feature>
<reference evidence="12" key="1">
    <citation type="submission" date="2021-03" db="EMBL/GenBank/DDBJ databases">
        <title>Leucobacter chromiisoli sp. nov., isolated from chromium-containing soil of chemical plant.</title>
        <authorList>
            <person name="Xu Z."/>
        </authorList>
    </citation>
    <scope>NUCLEOTIDE SEQUENCE</scope>
    <source>
        <strain evidence="12">S27</strain>
    </source>
</reference>
<dbReference type="Gene3D" id="1.20.5.1930">
    <property type="match status" value="1"/>
</dbReference>
<dbReference type="Pfam" id="PF07730">
    <property type="entry name" value="HisKA_3"/>
    <property type="match status" value="1"/>
</dbReference>
<dbReference type="InterPro" id="IPR011712">
    <property type="entry name" value="Sig_transdc_His_kin_sub3_dim/P"/>
</dbReference>
<dbReference type="Proteomes" id="UP000664382">
    <property type="component" value="Unassembled WGS sequence"/>
</dbReference>
<evidence type="ECO:0000256" key="3">
    <source>
        <dbReference type="ARBA" id="ARBA00022553"/>
    </source>
</evidence>
<keyword evidence="10" id="KW-1133">Transmembrane helix</keyword>
<evidence type="ECO:0000256" key="6">
    <source>
        <dbReference type="ARBA" id="ARBA00022777"/>
    </source>
</evidence>
<dbReference type="InterPro" id="IPR003594">
    <property type="entry name" value="HATPase_dom"/>
</dbReference>
<feature type="transmembrane region" description="Helical" evidence="10">
    <location>
        <begin position="150"/>
        <end position="172"/>
    </location>
</feature>
<dbReference type="InterPro" id="IPR050482">
    <property type="entry name" value="Sensor_HK_TwoCompSys"/>
</dbReference>
<sequence length="434" mass="45502">MRTRFWRHPLRWWDLAVAVVAVLLCLPGGVSALFRDGAVAGDPSDLALALAPFGAFLLLYALLGRAALLRGMRDLQPDGRALAFLGGSVLLLAAATALSPSYATLQVLGYPMIWNIAGTYARSVVWSVAMAAAVGIGSSAAYVRLDVDQPYWTAAVTALLSLVLSIMMGTWITRIFEQGEQQRRLAEQLRRSQDEVSDLSARAGAAAERERLSRELHDTLTQTLTGLVMLSEQAERALAAGDAERAGERLSRVSEASREAMTEARALVAATQPLGDGGLTQAVERVVAGLERDTGLSVSCALEVPPMDRELEVVLLRAAQEGLANARRHARASSVAVTVRAADGGVLLRVEDDGIGPQTPRDGAGGFGLSGLADRVRLVGGEVVFGPGAARGARLEVRLPLHGAAIPATPVPATDSHPQAVRGSATEASAGASS</sequence>
<keyword evidence="13" id="KW-1185">Reference proteome</keyword>
<evidence type="ECO:0000256" key="2">
    <source>
        <dbReference type="ARBA" id="ARBA00012438"/>
    </source>
</evidence>
<accession>A0A939S947</accession>
<keyword evidence="5" id="KW-0547">Nucleotide-binding</keyword>
<protein>
    <recommendedName>
        <fullName evidence="2">histidine kinase</fullName>
        <ecNumber evidence="2">2.7.13.3</ecNumber>
    </recommendedName>
</protein>
<evidence type="ECO:0000313" key="13">
    <source>
        <dbReference type="Proteomes" id="UP000664382"/>
    </source>
</evidence>
<keyword evidence="7" id="KW-0067">ATP-binding</keyword>
<gene>
    <name evidence="12" type="ORF">J4H92_12530</name>
</gene>
<proteinExistence type="predicted"/>
<evidence type="ECO:0000256" key="5">
    <source>
        <dbReference type="ARBA" id="ARBA00022741"/>
    </source>
</evidence>
<dbReference type="EC" id="2.7.13.3" evidence="2"/>
<feature type="transmembrane region" description="Helical" evidence="10">
    <location>
        <begin position="81"/>
        <end position="103"/>
    </location>
</feature>
<keyword evidence="10" id="KW-0472">Membrane</keyword>
<evidence type="ECO:0000256" key="8">
    <source>
        <dbReference type="ARBA" id="ARBA00023012"/>
    </source>
</evidence>
<dbReference type="GO" id="GO:0046983">
    <property type="term" value="F:protein dimerization activity"/>
    <property type="evidence" value="ECO:0007669"/>
    <property type="project" value="InterPro"/>
</dbReference>
<feature type="transmembrane region" description="Helical" evidence="10">
    <location>
        <begin position="123"/>
        <end position="143"/>
    </location>
</feature>
<dbReference type="CDD" id="cd16917">
    <property type="entry name" value="HATPase_UhpB-NarQ-NarX-like"/>
    <property type="match status" value="1"/>
</dbReference>
<dbReference type="Gene3D" id="3.30.565.10">
    <property type="entry name" value="Histidine kinase-like ATPase, C-terminal domain"/>
    <property type="match status" value="1"/>
</dbReference>
<feature type="region of interest" description="Disordered" evidence="9">
    <location>
        <begin position="408"/>
        <end position="434"/>
    </location>
</feature>
<dbReference type="AlphaFoldDB" id="A0A939S947"/>
<dbReference type="PANTHER" id="PTHR24421">
    <property type="entry name" value="NITRATE/NITRITE SENSOR PROTEIN NARX-RELATED"/>
    <property type="match status" value="1"/>
</dbReference>
<evidence type="ECO:0000259" key="11">
    <source>
        <dbReference type="SMART" id="SM00387"/>
    </source>
</evidence>
<name>A0A939S947_9MICO</name>
<evidence type="ECO:0000256" key="4">
    <source>
        <dbReference type="ARBA" id="ARBA00022679"/>
    </source>
</evidence>
<keyword evidence="6 12" id="KW-0418">Kinase</keyword>
<keyword evidence="3" id="KW-0597">Phosphoprotein</keyword>
<evidence type="ECO:0000256" key="7">
    <source>
        <dbReference type="ARBA" id="ARBA00022840"/>
    </source>
</evidence>
<evidence type="ECO:0000256" key="9">
    <source>
        <dbReference type="SAM" id="MobiDB-lite"/>
    </source>
</evidence>
<evidence type="ECO:0000256" key="1">
    <source>
        <dbReference type="ARBA" id="ARBA00000085"/>
    </source>
</evidence>
<dbReference type="GO" id="GO:0016020">
    <property type="term" value="C:membrane"/>
    <property type="evidence" value="ECO:0007669"/>
    <property type="project" value="InterPro"/>
</dbReference>
<evidence type="ECO:0000256" key="10">
    <source>
        <dbReference type="SAM" id="Phobius"/>
    </source>
</evidence>
<dbReference type="EMBL" id="JAGDYM010000014">
    <property type="protein sequence ID" value="MBO1902771.1"/>
    <property type="molecule type" value="Genomic_DNA"/>
</dbReference>
<dbReference type="SUPFAM" id="SSF55874">
    <property type="entry name" value="ATPase domain of HSP90 chaperone/DNA topoisomerase II/histidine kinase"/>
    <property type="match status" value="1"/>
</dbReference>
<evidence type="ECO:0000313" key="12">
    <source>
        <dbReference type="EMBL" id="MBO1902771.1"/>
    </source>
</evidence>
<dbReference type="RefSeq" id="WP_208098530.1">
    <property type="nucleotide sequence ID" value="NZ_JAGDYM010000014.1"/>
</dbReference>
<keyword evidence="10" id="KW-0812">Transmembrane</keyword>
<comment type="catalytic activity">
    <reaction evidence="1">
        <text>ATP + protein L-histidine = ADP + protein N-phospho-L-histidine.</text>
        <dbReference type="EC" id="2.7.13.3"/>
    </reaction>
</comment>
<feature type="compositionally biased region" description="Low complexity" evidence="9">
    <location>
        <begin position="423"/>
        <end position="434"/>
    </location>
</feature>
<organism evidence="12 13">
    <name type="scientific">Leucobacter weissii</name>
    <dbReference type="NCBI Taxonomy" id="1983706"/>
    <lineage>
        <taxon>Bacteria</taxon>
        <taxon>Bacillati</taxon>
        <taxon>Actinomycetota</taxon>
        <taxon>Actinomycetes</taxon>
        <taxon>Micrococcales</taxon>
        <taxon>Microbacteriaceae</taxon>
        <taxon>Leucobacter</taxon>
    </lineage>
</organism>
<dbReference type="GO" id="GO:0005524">
    <property type="term" value="F:ATP binding"/>
    <property type="evidence" value="ECO:0007669"/>
    <property type="project" value="UniProtKB-KW"/>
</dbReference>
<dbReference type="GO" id="GO:0000155">
    <property type="term" value="F:phosphorelay sensor kinase activity"/>
    <property type="evidence" value="ECO:0007669"/>
    <property type="project" value="InterPro"/>
</dbReference>
<keyword evidence="8" id="KW-0902">Two-component regulatory system</keyword>
<dbReference type="SMART" id="SM00387">
    <property type="entry name" value="HATPase_c"/>
    <property type="match status" value="1"/>
</dbReference>
<feature type="domain" description="Histidine kinase/HSP90-like ATPase" evidence="11">
    <location>
        <begin position="310"/>
        <end position="403"/>
    </location>
</feature>